<accession>A0A401U6T9</accession>
<reference evidence="3 4" key="1">
    <citation type="submission" date="2018-11" db="EMBL/GenBank/DDBJ databases">
        <title>Chryseotalea sanarue gen. nov., sp., nov., a member of the family Cytophagaceae, isolated from a brackish lake in Hamamatsu Japan.</title>
        <authorList>
            <person name="Maejima Y."/>
            <person name="Iino T."/>
            <person name="Muraguchi Y."/>
            <person name="Fukuda K."/>
            <person name="Ohkuma M."/>
            <person name="Moriuchi R."/>
            <person name="Dohra H."/>
            <person name="Kimbara K."/>
            <person name="Shintani M."/>
        </authorList>
    </citation>
    <scope>NUCLEOTIDE SEQUENCE [LARGE SCALE GENOMIC DNA]</scope>
    <source>
        <strain evidence="3 4">Ys</strain>
    </source>
</reference>
<dbReference type="AlphaFoldDB" id="A0A401U6T9"/>
<evidence type="ECO:0000313" key="3">
    <source>
        <dbReference type="EMBL" id="GCC50516.1"/>
    </source>
</evidence>
<gene>
    <name evidence="3" type="ORF">SanaruYs_07310</name>
</gene>
<dbReference type="InterPro" id="IPR036013">
    <property type="entry name" value="Band_7/SPFH_dom_sf"/>
</dbReference>
<evidence type="ECO:0000313" key="4">
    <source>
        <dbReference type="Proteomes" id="UP000288227"/>
    </source>
</evidence>
<protein>
    <submittedName>
        <fullName evidence="3">DUF4339 domain-containing protein</fullName>
    </submittedName>
</protein>
<proteinExistence type="predicted"/>
<comment type="caution">
    <text evidence="3">The sequence shown here is derived from an EMBL/GenBank/DDBJ whole genome shotgun (WGS) entry which is preliminary data.</text>
</comment>
<evidence type="ECO:0000259" key="1">
    <source>
        <dbReference type="Pfam" id="PF13421"/>
    </source>
</evidence>
<sequence>MGLWDRIKNELIDIIEWTDDSTNTMVWRFPRHQNEIKNGAQLTVRESQVAVFVNEGKIADVYQPGRVKLSTENMPVLTTLMGWKYGFNSPFKVEVYFVNTKNFTDNKWGTKNPIMLRDAEFGPIRLRAFGTYAIKVVDAGKFIREIAGTQAHFTTEEVTEQLRNLIVTRFTDAVAESKIPVLDLAANYDELSKFISNKINPEFGEYGIEVTKFLVENISLPPEVETALDKRSSMGILGNLNQYAQFQAANAMEAAAKNPGSDAASGMGMGMGFAMAQQMGQMFNQQNQNAQAGNQAPPPLPNAAAYFIAVNGQQQGPLSIANLQQMLQQGTFNRDTLIWKQGMSAWIKAGEVAELASLFGAVPPPLPPQ</sequence>
<feature type="domain" description="GYF" evidence="2">
    <location>
        <begin position="306"/>
        <end position="355"/>
    </location>
</feature>
<dbReference type="PANTHER" id="PTHR37826:SF2">
    <property type="entry name" value="ZINC-RIBBON DOMAIN-CONTAINING PROTEIN"/>
    <property type="match status" value="1"/>
</dbReference>
<keyword evidence="4" id="KW-1185">Reference proteome</keyword>
<dbReference type="SUPFAM" id="SSF117892">
    <property type="entry name" value="Band 7/SPFH domain"/>
    <property type="match status" value="1"/>
</dbReference>
<dbReference type="InterPro" id="IPR033880">
    <property type="entry name" value="SPFH_YdjI"/>
</dbReference>
<feature type="domain" description="SPFH" evidence="1">
    <location>
        <begin position="26"/>
        <end position="236"/>
    </location>
</feature>
<dbReference type="CDD" id="cd03408">
    <property type="entry name" value="SPFH_like_u1"/>
    <property type="match status" value="1"/>
</dbReference>
<dbReference type="OrthoDB" id="9764015at2"/>
<dbReference type="PANTHER" id="PTHR37826">
    <property type="entry name" value="FLOTILLIN BAND_7_5 DOMAIN PROTEIN"/>
    <property type="match status" value="1"/>
</dbReference>
<dbReference type="EMBL" id="BHXQ01000001">
    <property type="protein sequence ID" value="GCC50516.1"/>
    <property type="molecule type" value="Genomic_DNA"/>
</dbReference>
<dbReference type="Gene3D" id="3.30.479.30">
    <property type="entry name" value="Band 7 domain"/>
    <property type="match status" value="1"/>
</dbReference>
<dbReference type="RefSeq" id="WP_127121142.1">
    <property type="nucleotide sequence ID" value="NZ_BHXQ01000001.1"/>
</dbReference>
<evidence type="ECO:0000259" key="2">
    <source>
        <dbReference type="Pfam" id="PF14237"/>
    </source>
</evidence>
<dbReference type="Pfam" id="PF13421">
    <property type="entry name" value="Band_7_1"/>
    <property type="match status" value="1"/>
</dbReference>
<name>A0A401U6T9_9BACT</name>
<dbReference type="Proteomes" id="UP000288227">
    <property type="component" value="Unassembled WGS sequence"/>
</dbReference>
<dbReference type="InterPro" id="IPR035445">
    <property type="entry name" value="GYF-like_dom_sf"/>
</dbReference>
<organism evidence="3 4">
    <name type="scientific">Chryseotalea sanaruensis</name>
    <dbReference type="NCBI Taxonomy" id="2482724"/>
    <lineage>
        <taxon>Bacteria</taxon>
        <taxon>Pseudomonadati</taxon>
        <taxon>Bacteroidota</taxon>
        <taxon>Cytophagia</taxon>
        <taxon>Cytophagales</taxon>
        <taxon>Chryseotaleaceae</taxon>
        <taxon>Chryseotalea</taxon>
    </lineage>
</organism>
<dbReference type="Gene3D" id="3.30.1490.40">
    <property type="match status" value="1"/>
</dbReference>
<dbReference type="Pfam" id="PF14237">
    <property type="entry name" value="GYF_2"/>
    <property type="match status" value="1"/>
</dbReference>
<dbReference type="InterPro" id="IPR025640">
    <property type="entry name" value="GYF_2"/>
</dbReference>